<evidence type="ECO:0000313" key="1">
    <source>
        <dbReference type="EMBL" id="GBP91459.1"/>
    </source>
</evidence>
<sequence>MKNVIPDEPGCAEVSSEEVVLQNLELMECVWVGVGEDWRRGAPAIVFDLLYASLYFALEGSRSRSVLGCRICDRAAQGCGFSSYQFANIREQTPAI</sequence>
<name>A0A4C1ZWN3_EUMVA</name>
<proteinExistence type="predicted"/>
<accession>A0A4C1ZWN3</accession>
<dbReference type="AlphaFoldDB" id="A0A4C1ZWN3"/>
<evidence type="ECO:0000313" key="2">
    <source>
        <dbReference type="Proteomes" id="UP000299102"/>
    </source>
</evidence>
<comment type="caution">
    <text evidence="1">The sequence shown here is derived from an EMBL/GenBank/DDBJ whole genome shotgun (WGS) entry which is preliminary data.</text>
</comment>
<reference evidence="1 2" key="1">
    <citation type="journal article" date="2019" name="Commun. Biol.">
        <title>The bagworm genome reveals a unique fibroin gene that provides high tensile strength.</title>
        <authorList>
            <person name="Kono N."/>
            <person name="Nakamura H."/>
            <person name="Ohtoshi R."/>
            <person name="Tomita M."/>
            <person name="Numata K."/>
            <person name="Arakawa K."/>
        </authorList>
    </citation>
    <scope>NUCLEOTIDE SEQUENCE [LARGE SCALE GENOMIC DNA]</scope>
</reference>
<organism evidence="1 2">
    <name type="scientific">Eumeta variegata</name>
    <name type="common">Bagworm moth</name>
    <name type="synonym">Eumeta japonica</name>
    <dbReference type="NCBI Taxonomy" id="151549"/>
    <lineage>
        <taxon>Eukaryota</taxon>
        <taxon>Metazoa</taxon>
        <taxon>Ecdysozoa</taxon>
        <taxon>Arthropoda</taxon>
        <taxon>Hexapoda</taxon>
        <taxon>Insecta</taxon>
        <taxon>Pterygota</taxon>
        <taxon>Neoptera</taxon>
        <taxon>Endopterygota</taxon>
        <taxon>Lepidoptera</taxon>
        <taxon>Glossata</taxon>
        <taxon>Ditrysia</taxon>
        <taxon>Tineoidea</taxon>
        <taxon>Psychidae</taxon>
        <taxon>Oiketicinae</taxon>
        <taxon>Eumeta</taxon>
    </lineage>
</organism>
<dbReference type="EMBL" id="BGZK01002172">
    <property type="protein sequence ID" value="GBP91459.1"/>
    <property type="molecule type" value="Genomic_DNA"/>
</dbReference>
<protein>
    <submittedName>
        <fullName evidence="1">Uncharacterized protein</fullName>
    </submittedName>
</protein>
<gene>
    <name evidence="1" type="ORF">EVAR_62885_1</name>
</gene>
<dbReference type="Proteomes" id="UP000299102">
    <property type="component" value="Unassembled WGS sequence"/>
</dbReference>
<keyword evidence="2" id="KW-1185">Reference proteome</keyword>